<feature type="non-terminal residue" evidence="2">
    <location>
        <position position="223"/>
    </location>
</feature>
<dbReference type="EMBL" id="BTSY01000002">
    <property type="protein sequence ID" value="GMT16658.1"/>
    <property type="molecule type" value="Genomic_DNA"/>
</dbReference>
<feature type="compositionally biased region" description="Acidic residues" evidence="1">
    <location>
        <begin position="93"/>
        <end position="107"/>
    </location>
</feature>
<keyword evidence="4" id="KW-1185">Reference proteome</keyword>
<organism evidence="2 4">
    <name type="scientific">Pristionchus fissidentatus</name>
    <dbReference type="NCBI Taxonomy" id="1538716"/>
    <lineage>
        <taxon>Eukaryota</taxon>
        <taxon>Metazoa</taxon>
        <taxon>Ecdysozoa</taxon>
        <taxon>Nematoda</taxon>
        <taxon>Chromadorea</taxon>
        <taxon>Rhabditida</taxon>
        <taxon>Rhabditina</taxon>
        <taxon>Diplogasteromorpha</taxon>
        <taxon>Diplogasteroidea</taxon>
        <taxon>Neodiplogasteridae</taxon>
        <taxon>Pristionchus</taxon>
    </lineage>
</organism>
<reference evidence="2" key="1">
    <citation type="submission" date="2023-10" db="EMBL/GenBank/DDBJ databases">
        <title>Genome assembly of Pristionchus species.</title>
        <authorList>
            <person name="Yoshida K."/>
            <person name="Sommer R.J."/>
        </authorList>
    </citation>
    <scope>NUCLEOTIDE SEQUENCE</scope>
    <source>
        <strain evidence="2">RS5133</strain>
    </source>
</reference>
<comment type="caution">
    <text evidence="2">The sequence shown here is derived from an EMBL/GenBank/DDBJ whole genome shotgun (WGS) entry which is preliminary data.</text>
</comment>
<feature type="compositionally biased region" description="Basic and acidic residues" evidence="1">
    <location>
        <begin position="26"/>
        <end position="37"/>
    </location>
</feature>
<evidence type="ECO:0000313" key="3">
    <source>
        <dbReference type="EMBL" id="GMT37624.1"/>
    </source>
</evidence>
<dbReference type="AlphaFoldDB" id="A0AAV5VEL5"/>
<sequence length="223" mass="24416">GGYGSCRSIKIERGRVMSSDPPQSPTRERQAMARAMDKMSTMDAVYGGSKAKRKRKGMREVKAAREKAARDAANEQTVATHRSRSPVGPLDDTQTDFDREGDSEDFEYERALNAVFGGGAREEEGGGETGEEEEKEGEEMVVDNGAGAHEAAAEYAQHNTTLQHEISRVAANFADDKFWKRDMVLFDGENIGGRGAVGFLPEQQLFNHVLDRGVGAVLNDDDE</sequence>
<feature type="non-terminal residue" evidence="2">
    <location>
        <position position="1"/>
    </location>
</feature>
<evidence type="ECO:0000256" key="1">
    <source>
        <dbReference type="SAM" id="MobiDB-lite"/>
    </source>
</evidence>
<proteinExistence type="predicted"/>
<accession>A0AAV5VEL5</accession>
<feature type="compositionally biased region" description="Basic and acidic residues" evidence="1">
    <location>
        <begin position="58"/>
        <end position="73"/>
    </location>
</feature>
<feature type="compositionally biased region" description="Acidic residues" evidence="1">
    <location>
        <begin position="125"/>
        <end position="139"/>
    </location>
</feature>
<protein>
    <submittedName>
        <fullName evidence="2">Uncharacterized protein</fullName>
    </submittedName>
</protein>
<dbReference type="EMBL" id="BTSY01000200">
    <property type="protein sequence ID" value="GMT37624.1"/>
    <property type="molecule type" value="Genomic_DNA"/>
</dbReference>
<gene>
    <name evidence="3" type="ORF">PFISCL1PPCAC_28921</name>
    <name evidence="2" type="ORF">PFISCL1PPCAC_7955</name>
</gene>
<dbReference type="Proteomes" id="UP001432322">
    <property type="component" value="Unassembled WGS sequence"/>
</dbReference>
<feature type="region of interest" description="Disordered" evidence="1">
    <location>
        <begin position="1"/>
        <end position="139"/>
    </location>
</feature>
<evidence type="ECO:0000313" key="4">
    <source>
        <dbReference type="Proteomes" id="UP001432322"/>
    </source>
</evidence>
<name>A0AAV5VEL5_9BILA</name>
<evidence type="ECO:0000313" key="2">
    <source>
        <dbReference type="EMBL" id="GMT16658.1"/>
    </source>
</evidence>